<comment type="caution">
    <text evidence="1">The sequence shown here is derived from an EMBL/GenBank/DDBJ whole genome shotgun (WGS) entry which is preliminary data.</text>
</comment>
<sequence>METVALLHPFLGLRITRVHPILSDPSPIAWFWLVPRLGLTALHKTSRVNRTFPHERQHLQSADTVMAKKTVGRVSFFLIGFEPQHHYRSPNPSICSHTPMCYRLSAIQPLYLGLCLVRPLRLGCPISWTTIGFSNSRRSLNFNLCSHDNGGI</sequence>
<organism evidence="1 2">
    <name type="scientific">Hydnum rufescens UP504</name>
    <dbReference type="NCBI Taxonomy" id="1448309"/>
    <lineage>
        <taxon>Eukaryota</taxon>
        <taxon>Fungi</taxon>
        <taxon>Dikarya</taxon>
        <taxon>Basidiomycota</taxon>
        <taxon>Agaricomycotina</taxon>
        <taxon>Agaricomycetes</taxon>
        <taxon>Cantharellales</taxon>
        <taxon>Hydnaceae</taxon>
        <taxon>Hydnum</taxon>
    </lineage>
</organism>
<gene>
    <name evidence="1" type="ORF">BS47DRAFT_1143099</name>
</gene>
<accession>A0A9P6DVG4</accession>
<reference evidence="1" key="1">
    <citation type="journal article" date="2020" name="Nat. Commun.">
        <title>Large-scale genome sequencing of mycorrhizal fungi provides insights into the early evolution of symbiotic traits.</title>
        <authorList>
            <person name="Miyauchi S."/>
            <person name="Kiss E."/>
            <person name="Kuo A."/>
            <person name="Drula E."/>
            <person name="Kohler A."/>
            <person name="Sanchez-Garcia M."/>
            <person name="Morin E."/>
            <person name="Andreopoulos B."/>
            <person name="Barry K.W."/>
            <person name="Bonito G."/>
            <person name="Buee M."/>
            <person name="Carver A."/>
            <person name="Chen C."/>
            <person name="Cichocki N."/>
            <person name="Clum A."/>
            <person name="Culley D."/>
            <person name="Crous P.W."/>
            <person name="Fauchery L."/>
            <person name="Girlanda M."/>
            <person name="Hayes R.D."/>
            <person name="Keri Z."/>
            <person name="LaButti K."/>
            <person name="Lipzen A."/>
            <person name="Lombard V."/>
            <person name="Magnuson J."/>
            <person name="Maillard F."/>
            <person name="Murat C."/>
            <person name="Nolan M."/>
            <person name="Ohm R.A."/>
            <person name="Pangilinan J."/>
            <person name="Pereira M.F."/>
            <person name="Perotto S."/>
            <person name="Peter M."/>
            <person name="Pfister S."/>
            <person name="Riley R."/>
            <person name="Sitrit Y."/>
            <person name="Stielow J.B."/>
            <person name="Szollosi G."/>
            <person name="Zifcakova L."/>
            <person name="Stursova M."/>
            <person name="Spatafora J.W."/>
            <person name="Tedersoo L."/>
            <person name="Vaario L.M."/>
            <person name="Yamada A."/>
            <person name="Yan M."/>
            <person name="Wang P."/>
            <person name="Xu J."/>
            <person name="Bruns T."/>
            <person name="Baldrian P."/>
            <person name="Vilgalys R."/>
            <person name="Dunand C."/>
            <person name="Henrissat B."/>
            <person name="Grigoriev I.V."/>
            <person name="Hibbett D."/>
            <person name="Nagy L.G."/>
            <person name="Martin F.M."/>
        </authorList>
    </citation>
    <scope>NUCLEOTIDE SEQUENCE</scope>
    <source>
        <strain evidence="1">UP504</strain>
    </source>
</reference>
<evidence type="ECO:0000313" key="1">
    <source>
        <dbReference type="EMBL" id="KAF9511645.1"/>
    </source>
</evidence>
<dbReference type="AlphaFoldDB" id="A0A9P6DVG4"/>
<proteinExistence type="predicted"/>
<dbReference type="Proteomes" id="UP000886523">
    <property type="component" value="Unassembled WGS sequence"/>
</dbReference>
<protein>
    <submittedName>
        <fullName evidence="1">Uncharacterized protein</fullName>
    </submittedName>
</protein>
<name>A0A9P6DVG4_9AGAM</name>
<evidence type="ECO:0000313" key="2">
    <source>
        <dbReference type="Proteomes" id="UP000886523"/>
    </source>
</evidence>
<dbReference type="EMBL" id="MU128997">
    <property type="protein sequence ID" value="KAF9511645.1"/>
    <property type="molecule type" value="Genomic_DNA"/>
</dbReference>
<keyword evidence="2" id="KW-1185">Reference proteome</keyword>